<accession>A0A0C9XGL9</accession>
<dbReference type="PANTHER" id="PTHR38248">
    <property type="entry name" value="FUNK1 6"/>
    <property type="match status" value="1"/>
</dbReference>
<feature type="domain" description="Fungal-type protein kinase" evidence="2">
    <location>
        <begin position="162"/>
        <end position="501"/>
    </location>
</feature>
<dbReference type="EMBL" id="KN838619">
    <property type="protein sequence ID" value="KIK00749.1"/>
    <property type="molecule type" value="Genomic_DNA"/>
</dbReference>
<reference evidence="3 4" key="1">
    <citation type="submission" date="2014-04" db="EMBL/GenBank/DDBJ databases">
        <authorList>
            <consortium name="DOE Joint Genome Institute"/>
            <person name="Kuo A."/>
            <person name="Kohler A."/>
            <person name="Nagy L.G."/>
            <person name="Floudas D."/>
            <person name="Copeland A."/>
            <person name="Barry K.W."/>
            <person name="Cichocki N."/>
            <person name="Veneault-Fourrey C."/>
            <person name="LaButti K."/>
            <person name="Lindquist E.A."/>
            <person name="Lipzen A."/>
            <person name="Lundell T."/>
            <person name="Morin E."/>
            <person name="Murat C."/>
            <person name="Sun H."/>
            <person name="Tunlid A."/>
            <person name="Henrissat B."/>
            <person name="Grigoriev I.V."/>
            <person name="Hibbett D.S."/>
            <person name="Martin F."/>
            <person name="Nordberg H.P."/>
            <person name="Cantor M.N."/>
            <person name="Hua S.X."/>
        </authorList>
    </citation>
    <scope>NUCLEOTIDE SEQUENCE [LARGE SCALE GENOMIC DNA]</scope>
    <source>
        <strain evidence="3 4">LaAM-08-1</strain>
    </source>
</reference>
<dbReference type="GO" id="GO:0004672">
    <property type="term" value="F:protein kinase activity"/>
    <property type="evidence" value="ECO:0007669"/>
    <property type="project" value="InterPro"/>
</dbReference>
<proteinExistence type="predicted"/>
<sequence>MGPSSHGTDEGYEKVEKQRPFIEAELKPHLLDGGQHFADSVFHSDVSQDSITKVLNDANLYCENRWVGIPEAVGKESELYAPYNEIFEGVLKHGNLKRTRYVLASHGIKASHEEGIDNTELKSSPDFMFQGRNSAAFPPSDADFVPDNDKKKWAFKACASLVDIKTEKSRLESSDNFMDHLIQLAVYARQCFIQQQNRFYVYALILTEERVRLYQFDRSGVQYSALIHIHDNPSHFARILLGISSSDAQKVGFDPKVRWEGKCRFLYTLDENNRRIRYELTSVKPVFWRRAIRGRGTQCHAVIGPDGEKRLVKEAWRSRDRIPEWEFLKEAKGLAGVAQMVAYEETQFTTAKHRGIDLLSFVDAPNPMFHDRIFSRTTLQAYGDPIDKFETRLQLLYAFRDAIAGHQNLWNKGILHRDISINNILLGNEGAEPGNRGLVIDLDMGIWIDRVTSLAGADFRTGTRAFQSVMVLRSAILGIAATTHDYLDDLESFFYVLFWICSTYEKAKRPRRGALPPALAGWEDNNTQFSSNAKNIIIFYPLNKHTCPISAYFGDIFLDLLNSLRQFLKGQIDRKMNSLDAPRGPLTALMPQSEVHYAEVLGYIDLAIKAVEALPGGEALSEDEALPEEKTDANPQSSTTPEKRTSTGPPDDSPTSKRKKTGSQKKASAGNENIFAPTIPSKLSFETTFE</sequence>
<dbReference type="HOGENOM" id="CLU_005513_6_0_1"/>
<dbReference type="AlphaFoldDB" id="A0A0C9XGL9"/>
<dbReference type="InterPro" id="IPR040976">
    <property type="entry name" value="Pkinase_fungal"/>
</dbReference>
<gene>
    <name evidence="3" type="ORF">K443DRAFT_678942</name>
</gene>
<dbReference type="PANTHER" id="PTHR38248:SF2">
    <property type="entry name" value="FUNK1 11"/>
    <property type="match status" value="1"/>
</dbReference>
<name>A0A0C9XGL9_9AGAR</name>
<evidence type="ECO:0000313" key="4">
    <source>
        <dbReference type="Proteomes" id="UP000054477"/>
    </source>
</evidence>
<dbReference type="InterPro" id="IPR011009">
    <property type="entry name" value="Kinase-like_dom_sf"/>
</dbReference>
<dbReference type="InterPro" id="IPR008266">
    <property type="entry name" value="Tyr_kinase_AS"/>
</dbReference>
<dbReference type="SUPFAM" id="SSF56112">
    <property type="entry name" value="Protein kinase-like (PK-like)"/>
    <property type="match status" value="1"/>
</dbReference>
<organism evidence="3 4">
    <name type="scientific">Laccaria amethystina LaAM-08-1</name>
    <dbReference type="NCBI Taxonomy" id="1095629"/>
    <lineage>
        <taxon>Eukaryota</taxon>
        <taxon>Fungi</taxon>
        <taxon>Dikarya</taxon>
        <taxon>Basidiomycota</taxon>
        <taxon>Agaricomycotina</taxon>
        <taxon>Agaricomycetes</taxon>
        <taxon>Agaricomycetidae</taxon>
        <taxon>Agaricales</taxon>
        <taxon>Agaricineae</taxon>
        <taxon>Hydnangiaceae</taxon>
        <taxon>Laccaria</taxon>
    </lineage>
</organism>
<dbReference type="PROSITE" id="PS00109">
    <property type="entry name" value="PROTEIN_KINASE_TYR"/>
    <property type="match status" value="1"/>
</dbReference>
<feature type="region of interest" description="Disordered" evidence="1">
    <location>
        <begin position="621"/>
        <end position="690"/>
    </location>
</feature>
<protein>
    <submittedName>
        <fullName evidence="3">Unplaced genomic scaffold K443scaffold_84, whole genome shotgun sequence</fullName>
    </submittedName>
</protein>
<dbReference type="OrthoDB" id="5584477at2759"/>
<evidence type="ECO:0000256" key="1">
    <source>
        <dbReference type="SAM" id="MobiDB-lite"/>
    </source>
</evidence>
<reference evidence="4" key="2">
    <citation type="submission" date="2015-01" db="EMBL/GenBank/DDBJ databases">
        <title>Evolutionary Origins and Diversification of the Mycorrhizal Mutualists.</title>
        <authorList>
            <consortium name="DOE Joint Genome Institute"/>
            <consortium name="Mycorrhizal Genomics Consortium"/>
            <person name="Kohler A."/>
            <person name="Kuo A."/>
            <person name="Nagy L.G."/>
            <person name="Floudas D."/>
            <person name="Copeland A."/>
            <person name="Barry K.W."/>
            <person name="Cichocki N."/>
            <person name="Veneault-Fourrey C."/>
            <person name="LaButti K."/>
            <person name="Lindquist E.A."/>
            <person name="Lipzen A."/>
            <person name="Lundell T."/>
            <person name="Morin E."/>
            <person name="Murat C."/>
            <person name="Riley R."/>
            <person name="Ohm R."/>
            <person name="Sun H."/>
            <person name="Tunlid A."/>
            <person name="Henrissat B."/>
            <person name="Grigoriev I.V."/>
            <person name="Hibbett D.S."/>
            <person name="Martin F."/>
        </authorList>
    </citation>
    <scope>NUCLEOTIDE SEQUENCE [LARGE SCALE GENOMIC DNA]</scope>
    <source>
        <strain evidence="4">LaAM-08-1</strain>
    </source>
</reference>
<dbReference type="Proteomes" id="UP000054477">
    <property type="component" value="Unassembled WGS sequence"/>
</dbReference>
<keyword evidence="4" id="KW-1185">Reference proteome</keyword>
<dbReference type="Pfam" id="PF17667">
    <property type="entry name" value="Pkinase_fungal"/>
    <property type="match status" value="1"/>
</dbReference>
<evidence type="ECO:0000313" key="3">
    <source>
        <dbReference type="EMBL" id="KIK00749.1"/>
    </source>
</evidence>
<dbReference type="Gene3D" id="1.10.510.10">
    <property type="entry name" value="Transferase(Phosphotransferase) domain 1"/>
    <property type="match status" value="1"/>
</dbReference>
<evidence type="ECO:0000259" key="2">
    <source>
        <dbReference type="Pfam" id="PF17667"/>
    </source>
</evidence>